<dbReference type="OrthoDB" id="28322at2759"/>
<evidence type="ECO:0000259" key="5">
    <source>
        <dbReference type="Pfam" id="PF12999"/>
    </source>
</evidence>
<dbReference type="STRING" id="2004952.A0A2C5YEB1"/>
<reference evidence="7 8" key="1">
    <citation type="submission" date="2017-06" db="EMBL/GenBank/DDBJ databases">
        <title>Ant-infecting Ophiocordyceps genomes reveal a high diversity of potential behavioral manipulation genes and a possible major role for enterotoxins.</title>
        <authorList>
            <person name="De Bekker C."/>
            <person name="Evans H.C."/>
            <person name="Brachmann A."/>
            <person name="Hughes D.P."/>
        </authorList>
    </citation>
    <scope>NUCLEOTIDE SEQUENCE [LARGE SCALE GENOMIC DNA]</scope>
    <source>
        <strain evidence="7 8">Map16</strain>
    </source>
</reference>
<dbReference type="Proteomes" id="UP000226431">
    <property type="component" value="Unassembled WGS sequence"/>
</dbReference>
<keyword evidence="2" id="KW-0175">Coiled coil</keyword>
<gene>
    <name evidence="7" type="ORF">CDD80_987</name>
</gene>
<dbReference type="InterPro" id="IPR039794">
    <property type="entry name" value="Gtb1-like"/>
</dbReference>
<dbReference type="PANTHER" id="PTHR12630:SF1">
    <property type="entry name" value="GLUCOSIDASE 2 SUBUNIT BETA"/>
    <property type="match status" value="1"/>
</dbReference>
<dbReference type="AlphaFoldDB" id="A0A2C5YEB1"/>
<feature type="coiled-coil region" evidence="2">
    <location>
        <begin position="120"/>
        <end position="147"/>
    </location>
</feature>
<dbReference type="GO" id="GO:0006491">
    <property type="term" value="P:N-glycan processing"/>
    <property type="evidence" value="ECO:0007669"/>
    <property type="project" value="TreeGrafter"/>
</dbReference>
<sequence>MQRRTCLALAGAVSVLTVAATTSLPRGVGPEFASHYRSDDFACIGDPSVKLARSRINDNSCDCADGSDEPGTAACAFLDALSPEQPLGSGRSTNTSRALPGFWCENKGHIGSYVPFQYVNDGLTADVERLEARKEDAKRKQAEAELADRSRVVGGGGGGGKLGVLVGLARKRVDELRGALEGVRREGAVLRGQVDELRGIMSSLKAGYNPNFNDEGVKAAVKAFEDFSAREGQDVSEQVLDADVDELLREDGAESGINWGEFEDQAEDTDILLSLEAYLPESLRKAIHNWTLDLRLWLVRNGILADRPRTGAESQLVKAAREATEAAEREASEKTKELEDQRADLSRDYGPSDVLRALRGRSISIDSGEYTYELNWLGTTLQKSKKGHGDTSMGEFAALEREVVDEQERDDGKSLGRGEDGCMAWVC</sequence>
<evidence type="ECO:0000313" key="7">
    <source>
        <dbReference type="EMBL" id="PHH65810.1"/>
    </source>
</evidence>
<accession>A0A2C5YEB1</accession>
<comment type="caution">
    <text evidence="7">The sequence shown here is derived from an EMBL/GenBank/DDBJ whole genome shotgun (WGS) entry which is preliminary data.</text>
</comment>
<keyword evidence="8" id="KW-1185">Reference proteome</keyword>
<evidence type="ECO:0000256" key="2">
    <source>
        <dbReference type="SAM" id="Coils"/>
    </source>
</evidence>
<evidence type="ECO:0000256" key="3">
    <source>
        <dbReference type="SAM" id="MobiDB-lite"/>
    </source>
</evidence>
<dbReference type="Pfam" id="PF13015">
    <property type="entry name" value="PRKCSH_1"/>
    <property type="match status" value="1"/>
</dbReference>
<protein>
    <submittedName>
        <fullName evidence="7">Uncharacterized protein</fullName>
    </submittedName>
</protein>
<evidence type="ECO:0000256" key="1">
    <source>
        <dbReference type="ARBA" id="ARBA00022824"/>
    </source>
</evidence>
<evidence type="ECO:0000259" key="6">
    <source>
        <dbReference type="Pfam" id="PF13015"/>
    </source>
</evidence>
<feature type="chain" id="PRO_5012993696" evidence="4">
    <location>
        <begin position="21"/>
        <end position="427"/>
    </location>
</feature>
<evidence type="ECO:0000256" key="4">
    <source>
        <dbReference type="SAM" id="SignalP"/>
    </source>
</evidence>
<dbReference type="GO" id="GO:0017177">
    <property type="term" value="C:glucosidase II complex"/>
    <property type="evidence" value="ECO:0007669"/>
    <property type="project" value="TreeGrafter"/>
</dbReference>
<dbReference type="PANTHER" id="PTHR12630">
    <property type="entry name" value="N-LINKED OLIGOSACCHARIDE PROCESSING"/>
    <property type="match status" value="1"/>
</dbReference>
<feature type="region of interest" description="Disordered" evidence="3">
    <location>
        <begin position="321"/>
        <end position="345"/>
    </location>
</feature>
<dbReference type="EMBL" id="NJES01001359">
    <property type="protein sequence ID" value="PHH65810.1"/>
    <property type="molecule type" value="Genomic_DNA"/>
</dbReference>
<dbReference type="InterPro" id="IPR036607">
    <property type="entry name" value="PRKCSH"/>
</dbReference>
<name>A0A2C5YEB1_9HYPO</name>
<dbReference type="InterPro" id="IPR028146">
    <property type="entry name" value="PRKCSH_N"/>
</dbReference>
<keyword evidence="1" id="KW-0256">Endoplasmic reticulum</keyword>
<proteinExistence type="predicted"/>
<evidence type="ECO:0000313" key="8">
    <source>
        <dbReference type="Proteomes" id="UP000226431"/>
    </source>
</evidence>
<feature type="domain" description="Glucosidase 2 subunit beta-like" evidence="6">
    <location>
        <begin position="325"/>
        <end position="404"/>
    </location>
</feature>
<keyword evidence="4" id="KW-0732">Signal</keyword>
<feature type="domain" description="Glucosidase II beta subunit N-terminal" evidence="5">
    <location>
        <begin position="12"/>
        <end position="76"/>
    </location>
</feature>
<dbReference type="Pfam" id="PF12999">
    <property type="entry name" value="PRKCSH-like"/>
    <property type="match status" value="1"/>
</dbReference>
<feature type="signal peptide" evidence="4">
    <location>
        <begin position="1"/>
        <end position="20"/>
    </location>
</feature>
<organism evidence="7 8">
    <name type="scientific">Ophiocordyceps camponoti-rufipedis</name>
    <dbReference type="NCBI Taxonomy" id="2004952"/>
    <lineage>
        <taxon>Eukaryota</taxon>
        <taxon>Fungi</taxon>
        <taxon>Dikarya</taxon>
        <taxon>Ascomycota</taxon>
        <taxon>Pezizomycotina</taxon>
        <taxon>Sordariomycetes</taxon>
        <taxon>Hypocreomycetidae</taxon>
        <taxon>Hypocreales</taxon>
        <taxon>Ophiocordycipitaceae</taxon>
        <taxon>Ophiocordyceps</taxon>
    </lineage>
</organism>